<dbReference type="GO" id="GO:0032221">
    <property type="term" value="C:Rpd3S complex"/>
    <property type="evidence" value="ECO:0007669"/>
    <property type="project" value="TreeGrafter"/>
</dbReference>
<dbReference type="CDD" id="cd15534">
    <property type="entry name" value="PHD2_PHF12_Rco1"/>
    <property type="match status" value="1"/>
</dbReference>
<dbReference type="AlphaFoldDB" id="A0A2C5ZRK0"/>
<evidence type="ECO:0000313" key="8">
    <source>
        <dbReference type="Proteomes" id="UP000224854"/>
    </source>
</evidence>
<dbReference type="OrthoDB" id="5876363at2759"/>
<dbReference type="InterPro" id="IPR019787">
    <property type="entry name" value="Znf_PHD-finger"/>
</dbReference>
<feature type="region of interest" description="Disordered" evidence="5">
    <location>
        <begin position="400"/>
        <end position="462"/>
    </location>
</feature>
<proteinExistence type="predicted"/>
<reference evidence="7 8" key="1">
    <citation type="submission" date="2017-06" db="EMBL/GenBank/DDBJ databases">
        <title>Ant-infecting Ophiocordyceps genomes reveal a high diversity of potential behavioral manipulation genes and a possible major role for enterotoxins.</title>
        <authorList>
            <person name="De Bekker C."/>
            <person name="Evans H.C."/>
            <person name="Brachmann A."/>
            <person name="Hughes D.P."/>
        </authorList>
    </citation>
    <scope>NUCLEOTIDE SEQUENCE [LARGE SCALE GENOMIC DNA]</scope>
    <source>
        <strain evidence="7 8">1348a</strain>
    </source>
</reference>
<evidence type="ECO:0000256" key="4">
    <source>
        <dbReference type="PROSITE-ProRule" id="PRU00146"/>
    </source>
</evidence>
<keyword evidence="3" id="KW-0862">Zinc</keyword>
<feature type="domain" description="PHD-type" evidence="6">
    <location>
        <begin position="22"/>
        <end position="69"/>
    </location>
</feature>
<dbReference type="InterPro" id="IPR001965">
    <property type="entry name" value="Znf_PHD"/>
</dbReference>
<dbReference type="Gene3D" id="2.30.30.1150">
    <property type="match status" value="1"/>
</dbReference>
<dbReference type="Pfam" id="PF00628">
    <property type="entry name" value="PHD"/>
    <property type="match status" value="2"/>
</dbReference>
<dbReference type="SMART" id="SM00249">
    <property type="entry name" value="PHD"/>
    <property type="match status" value="2"/>
</dbReference>
<sequence length="462" mass="50014">MAEPSAGLAGPAGARDAQSDNDEYCSACGNAGDVVCCDGCPRSFHFECVDMVPSHHLPDEWFCNECLVRRFPLRVPVHKGLFGSALNMLEKSNPRAFSLPPKLQTYFEGVRAGADGDYEDIATSKPAPRKRNGYDELPDLYKLREDGRPVLCHACQKPASQARAVIACSLCPLFWHLDCLQPPLAIPPPLKSWRCPAHADHVLLQAPALAPAHRFRKVKGSQPITPALSRGLKNNGHIEIEWSEPAESPHAPDKSAWPDANSFGRSYKLQAKPLVLDFIQQLRRRGAGYASRPQPPRPVPALSNLAMAHDSQPLRGSALQRTVDEAQVSLTLASLRQSPSDKIDLLLSALVSAADPAVLALMAKGSAHNMALGQLTDTDRQSLRAMLAQMDAMSSRIRHVLGDDKPPTAPLGTLETNARTPVSEPPSGIEAPEKLDAMDDHLAEPTPPSTVDHADEGSMDLD</sequence>
<dbReference type="EMBL" id="NJEU01000058">
    <property type="protein sequence ID" value="PHH82443.1"/>
    <property type="molecule type" value="Genomic_DNA"/>
</dbReference>
<gene>
    <name evidence="7" type="ORF">CDD82_5941</name>
</gene>
<dbReference type="InterPro" id="IPR019786">
    <property type="entry name" value="Zinc_finger_PHD-type_CS"/>
</dbReference>
<evidence type="ECO:0000313" key="7">
    <source>
        <dbReference type="EMBL" id="PHH82443.1"/>
    </source>
</evidence>
<accession>A0A2C5ZRK0</accession>
<evidence type="ECO:0000256" key="5">
    <source>
        <dbReference type="SAM" id="MobiDB-lite"/>
    </source>
</evidence>
<dbReference type="InterPro" id="IPR011011">
    <property type="entry name" value="Znf_FYVE_PHD"/>
</dbReference>
<evidence type="ECO:0000256" key="2">
    <source>
        <dbReference type="ARBA" id="ARBA00022771"/>
    </source>
</evidence>
<name>A0A2C5ZRK0_9HYPO</name>
<dbReference type="PROSITE" id="PS01359">
    <property type="entry name" value="ZF_PHD_1"/>
    <property type="match status" value="1"/>
</dbReference>
<dbReference type="PROSITE" id="PS50016">
    <property type="entry name" value="ZF_PHD_2"/>
    <property type="match status" value="1"/>
</dbReference>
<evidence type="ECO:0000256" key="3">
    <source>
        <dbReference type="ARBA" id="ARBA00022833"/>
    </source>
</evidence>
<dbReference type="GO" id="GO:0008270">
    <property type="term" value="F:zinc ion binding"/>
    <property type="evidence" value="ECO:0007669"/>
    <property type="project" value="UniProtKB-KW"/>
</dbReference>
<dbReference type="Gene3D" id="3.30.40.10">
    <property type="entry name" value="Zinc/RING finger domain, C3HC4 (zinc finger)"/>
    <property type="match status" value="1"/>
</dbReference>
<evidence type="ECO:0000256" key="1">
    <source>
        <dbReference type="ARBA" id="ARBA00022723"/>
    </source>
</evidence>
<dbReference type="Proteomes" id="UP000224854">
    <property type="component" value="Unassembled WGS sequence"/>
</dbReference>
<dbReference type="InterPro" id="IPR013083">
    <property type="entry name" value="Znf_RING/FYVE/PHD"/>
</dbReference>
<keyword evidence="8" id="KW-1185">Reference proteome</keyword>
<organism evidence="7 8">
    <name type="scientific">Ophiocordyceps australis</name>
    <dbReference type="NCBI Taxonomy" id="1399860"/>
    <lineage>
        <taxon>Eukaryota</taxon>
        <taxon>Fungi</taxon>
        <taxon>Dikarya</taxon>
        <taxon>Ascomycota</taxon>
        <taxon>Pezizomycotina</taxon>
        <taxon>Sordariomycetes</taxon>
        <taxon>Hypocreomycetidae</taxon>
        <taxon>Hypocreales</taxon>
        <taxon>Ophiocordycipitaceae</taxon>
        <taxon>Ophiocordyceps</taxon>
    </lineage>
</organism>
<keyword evidence="2 4" id="KW-0863">Zinc-finger</keyword>
<evidence type="ECO:0000259" key="6">
    <source>
        <dbReference type="PROSITE" id="PS50016"/>
    </source>
</evidence>
<dbReference type="InterPro" id="IPR052819">
    <property type="entry name" value="Chromatin_regulatory_protein"/>
</dbReference>
<dbReference type="PANTHER" id="PTHR47636">
    <property type="entry name" value="TRANSCRIPTIONAL REGULATORY PROTEIN RCO1"/>
    <property type="match status" value="1"/>
</dbReference>
<dbReference type="PANTHER" id="PTHR47636:SF1">
    <property type="entry name" value="TRANSCRIPTIONAL REGULATORY PROTEIN RCO1"/>
    <property type="match status" value="1"/>
</dbReference>
<keyword evidence="1" id="KW-0479">Metal-binding</keyword>
<protein>
    <recommendedName>
        <fullName evidence="6">PHD-type domain-containing protein</fullName>
    </recommendedName>
</protein>
<comment type="caution">
    <text evidence="7">The sequence shown here is derived from an EMBL/GenBank/DDBJ whole genome shotgun (WGS) entry which is preliminary data.</text>
</comment>
<feature type="compositionally biased region" description="Basic and acidic residues" evidence="5">
    <location>
        <begin position="431"/>
        <end position="443"/>
    </location>
</feature>
<dbReference type="GO" id="GO:0006357">
    <property type="term" value="P:regulation of transcription by RNA polymerase II"/>
    <property type="evidence" value="ECO:0007669"/>
    <property type="project" value="TreeGrafter"/>
</dbReference>
<dbReference type="SUPFAM" id="SSF57903">
    <property type="entry name" value="FYVE/PHD zinc finger"/>
    <property type="match status" value="2"/>
</dbReference>